<evidence type="ECO:0000313" key="3">
    <source>
        <dbReference type="Proteomes" id="UP001143463"/>
    </source>
</evidence>
<dbReference type="Pfam" id="PF00378">
    <property type="entry name" value="ECH_1"/>
    <property type="match status" value="1"/>
</dbReference>
<dbReference type="Proteomes" id="UP001143463">
    <property type="component" value="Unassembled WGS sequence"/>
</dbReference>
<proteinExistence type="inferred from homology"/>
<organism evidence="2 3">
    <name type="scientific">Pseudonocardia halophobica</name>
    <dbReference type="NCBI Taxonomy" id="29401"/>
    <lineage>
        <taxon>Bacteria</taxon>
        <taxon>Bacillati</taxon>
        <taxon>Actinomycetota</taxon>
        <taxon>Actinomycetes</taxon>
        <taxon>Pseudonocardiales</taxon>
        <taxon>Pseudonocardiaceae</taxon>
        <taxon>Pseudonocardia</taxon>
    </lineage>
</organism>
<dbReference type="SUPFAM" id="SSF52096">
    <property type="entry name" value="ClpP/crotonase"/>
    <property type="match status" value="1"/>
</dbReference>
<dbReference type="PANTHER" id="PTHR43459:SF1">
    <property type="entry name" value="EG:BACN32G11.4 PROTEIN"/>
    <property type="match status" value="1"/>
</dbReference>
<dbReference type="PANTHER" id="PTHR43459">
    <property type="entry name" value="ENOYL-COA HYDRATASE"/>
    <property type="match status" value="1"/>
</dbReference>
<reference evidence="2" key="1">
    <citation type="journal article" date="2014" name="Int. J. Syst. Evol. Microbiol.">
        <title>Complete genome sequence of Corynebacterium casei LMG S-19264T (=DSM 44701T), isolated from a smear-ripened cheese.</title>
        <authorList>
            <consortium name="US DOE Joint Genome Institute (JGI-PGF)"/>
            <person name="Walter F."/>
            <person name="Albersmeier A."/>
            <person name="Kalinowski J."/>
            <person name="Ruckert C."/>
        </authorList>
    </citation>
    <scope>NUCLEOTIDE SEQUENCE</scope>
    <source>
        <strain evidence="2">VKM Ac-1069</strain>
    </source>
</reference>
<name>A0A9W6NUX3_9PSEU</name>
<keyword evidence="3" id="KW-1185">Reference proteome</keyword>
<sequence length="254" mass="26546">MLRLVLDRPQRLNALTAPMLDALCDRVEEAEADAAVRAVVLTGAGRAFCAGADLQADSGNTADGRAAGPVAGREATLQAAHRAVVALRRLRKPVVAGVNGPAVGVGVALTLACDLVVADESAYFLLAFRDVGLMPDGGLTALLPAVVGRTRALEMSLLGERVPAATAQEWGMVTRVAEAGRFDEVLYTVARRVAEGPTMAHGFTKRAVDDAIRGLLAEAMEREIDSVGVLTGTADHAEGVAAFRERRPPVFRGA</sequence>
<dbReference type="InterPro" id="IPR001753">
    <property type="entry name" value="Enoyl-CoA_hydra/iso"/>
</dbReference>
<dbReference type="InterPro" id="IPR014748">
    <property type="entry name" value="Enoyl-CoA_hydra_C"/>
</dbReference>
<comment type="caution">
    <text evidence="2">The sequence shown here is derived from an EMBL/GenBank/DDBJ whole genome shotgun (WGS) entry which is preliminary data.</text>
</comment>
<reference evidence="2" key="2">
    <citation type="submission" date="2023-01" db="EMBL/GenBank/DDBJ databases">
        <authorList>
            <person name="Sun Q."/>
            <person name="Evtushenko L."/>
        </authorList>
    </citation>
    <scope>NUCLEOTIDE SEQUENCE</scope>
    <source>
        <strain evidence="2">VKM Ac-1069</strain>
    </source>
</reference>
<protein>
    <submittedName>
        <fullName evidence="2">Enoyl-CoA hydratase</fullName>
    </submittedName>
</protein>
<dbReference type="EMBL" id="BSFQ01000003">
    <property type="protein sequence ID" value="GLL09792.1"/>
    <property type="molecule type" value="Genomic_DNA"/>
</dbReference>
<dbReference type="GO" id="GO:0003824">
    <property type="term" value="F:catalytic activity"/>
    <property type="evidence" value="ECO:0007669"/>
    <property type="project" value="UniProtKB-ARBA"/>
</dbReference>
<dbReference type="CDD" id="cd06558">
    <property type="entry name" value="crotonase-like"/>
    <property type="match status" value="1"/>
</dbReference>
<dbReference type="Gene3D" id="1.10.12.10">
    <property type="entry name" value="Lyase 2-enoyl-coa Hydratase, Chain A, domain 2"/>
    <property type="match status" value="1"/>
</dbReference>
<dbReference type="InterPro" id="IPR029045">
    <property type="entry name" value="ClpP/crotonase-like_dom_sf"/>
</dbReference>
<evidence type="ECO:0000313" key="2">
    <source>
        <dbReference type="EMBL" id="GLL09792.1"/>
    </source>
</evidence>
<dbReference type="Gene3D" id="3.90.226.10">
    <property type="entry name" value="2-enoyl-CoA Hydratase, Chain A, domain 1"/>
    <property type="match status" value="1"/>
</dbReference>
<comment type="similarity">
    <text evidence="1">Belongs to the enoyl-CoA hydratase/isomerase family.</text>
</comment>
<evidence type="ECO:0000256" key="1">
    <source>
        <dbReference type="ARBA" id="ARBA00005254"/>
    </source>
</evidence>
<dbReference type="AlphaFoldDB" id="A0A9W6NUX3"/>
<gene>
    <name evidence="2" type="primary">echA10</name>
    <name evidence="2" type="ORF">GCM10017577_09320</name>
</gene>
<accession>A0A9W6NUX3</accession>